<dbReference type="GO" id="GO:0004413">
    <property type="term" value="F:homoserine kinase activity"/>
    <property type="evidence" value="ECO:0007669"/>
    <property type="project" value="UniProtKB-UniRule"/>
</dbReference>
<evidence type="ECO:0000313" key="16">
    <source>
        <dbReference type="EMBL" id="BDE06455.1"/>
    </source>
</evidence>
<evidence type="ECO:0000256" key="3">
    <source>
        <dbReference type="ARBA" id="ARBA00012078"/>
    </source>
</evidence>
<dbReference type="Pfam" id="PF00288">
    <property type="entry name" value="GHMP_kinases_N"/>
    <property type="match status" value="1"/>
</dbReference>
<keyword evidence="13" id="KW-0963">Cytoplasm</keyword>
<dbReference type="SUPFAM" id="SSF55060">
    <property type="entry name" value="GHMP Kinase, C-terminal domain"/>
    <property type="match status" value="1"/>
</dbReference>
<dbReference type="SUPFAM" id="SSF54211">
    <property type="entry name" value="Ribosomal protein S5 domain 2-like"/>
    <property type="match status" value="1"/>
</dbReference>
<evidence type="ECO:0000256" key="2">
    <source>
        <dbReference type="ARBA" id="ARBA00007370"/>
    </source>
</evidence>
<comment type="pathway">
    <text evidence="1 13">Amino-acid biosynthesis; L-threonine biosynthesis; L-threonine from L-aspartate: step 4/5.</text>
</comment>
<sequence>MRAFRISAPASSANLGAGFDAVGIAIEIRITAEVRERAPGLANRWTYRGAHAPTHDGLRTCIEAGIAALAPSAPPLDVDLDNAIPLGAGLGSSAAAYAIGVAIGAQFAPATIEDDVQARAVAALEGHPDNALAAWYGGAVVAATGDDGLTSIRFPPPDVRAAVVVPSIVLPTAEARALLPQTYARADVVHNIQRAALLGAALAAGRIDLLRAAVRDTLHQPYRAAAIPGLREALALEDPALAAVALSGAGPSVLALVFGDPRPVAARIAACFERAGVASTVLTPALAASGVSMTLAEPATGSA</sequence>
<keyword evidence="5 13" id="KW-0028">Amino-acid biosynthesis</keyword>
<dbReference type="GO" id="GO:0005737">
    <property type="term" value="C:cytoplasm"/>
    <property type="evidence" value="ECO:0007669"/>
    <property type="project" value="UniProtKB-SubCell"/>
</dbReference>
<dbReference type="Proteomes" id="UP001317532">
    <property type="component" value="Chromosome"/>
</dbReference>
<evidence type="ECO:0000259" key="14">
    <source>
        <dbReference type="Pfam" id="PF00288"/>
    </source>
</evidence>
<evidence type="ECO:0000256" key="10">
    <source>
        <dbReference type="ARBA" id="ARBA00022840"/>
    </source>
</evidence>
<dbReference type="PIRSF" id="PIRSF000676">
    <property type="entry name" value="Homoser_kin"/>
    <property type="match status" value="1"/>
</dbReference>
<comment type="function">
    <text evidence="12 13">Catalyzes the ATP-dependent phosphorylation of L-homoserine to L-homoserine phosphate.</text>
</comment>
<reference evidence="16 17" key="1">
    <citation type="journal article" date="2022" name="ISME Commun">
        <title>Vulcanimicrobium alpinus gen. nov. sp. nov., the first cultivated representative of the candidate phylum 'Eremiobacterota', is a metabolically versatile aerobic anoxygenic phototroph.</title>
        <authorList>
            <person name="Yabe S."/>
            <person name="Muto K."/>
            <person name="Abe K."/>
            <person name="Yokota A."/>
            <person name="Staudigel H."/>
            <person name="Tebo B.M."/>
        </authorList>
    </citation>
    <scope>NUCLEOTIDE SEQUENCE [LARGE SCALE GENOMIC DNA]</scope>
    <source>
        <strain evidence="16 17">WC8-2</strain>
    </source>
</reference>
<evidence type="ECO:0000256" key="5">
    <source>
        <dbReference type="ARBA" id="ARBA00022605"/>
    </source>
</evidence>
<dbReference type="Gene3D" id="3.30.230.10">
    <property type="match status" value="1"/>
</dbReference>
<keyword evidence="8 13" id="KW-0547">Nucleotide-binding</keyword>
<comment type="similarity">
    <text evidence="2 13">Belongs to the GHMP kinase family. Homoserine kinase subfamily.</text>
</comment>
<dbReference type="PANTHER" id="PTHR20861:SF1">
    <property type="entry name" value="HOMOSERINE KINASE"/>
    <property type="match status" value="1"/>
</dbReference>
<dbReference type="PROSITE" id="PS00627">
    <property type="entry name" value="GHMP_KINASES_ATP"/>
    <property type="match status" value="1"/>
</dbReference>
<evidence type="ECO:0000256" key="8">
    <source>
        <dbReference type="ARBA" id="ARBA00022741"/>
    </source>
</evidence>
<dbReference type="PRINTS" id="PR00958">
    <property type="entry name" value="HOMSERKINASE"/>
</dbReference>
<dbReference type="AlphaFoldDB" id="A0AAN1XW07"/>
<dbReference type="HAMAP" id="MF_00384">
    <property type="entry name" value="Homoser_kinase"/>
    <property type="match status" value="1"/>
</dbReference>
<comment type="subcellular location">
    <subcellularLocation>
        <location evidence="13">Cytoplasm</location>
    </subcellularLocation>
</comment>
<dbReference type="InterPro" id="IPR000870">
    <property type="entry name" value="Homoserine_kinase"/>
</dbReference>
<dbReference type="InterPro" id="IPR020568">
    <property type="entry name" value="Ribosomal_Su5_D2-typ_SF"/>
</dbReference>
<keyword evidence="7 13" id="KW-0791">Threonine biosynthesis</keyword>
<evidence type="ECO:0000256" key="4">
    <source>
        <dbReference type="ARBA" id="ARBA00017858"/>
    </source>
</evidence>
<dbReference type="InterPro" id="IPR036554">
    <property type="entry name" value="GHMP_kinase_C_sf"/>
</dbReference>
<keyword evidence="6 13" id="KW-0808">Transferase</keyword>
<dbReference type="InterPro" id="IPR014721">
    <property type="entry name" value="Ribsml_uS5_D2-typ_fold_subgr"/>
</dbReference>
<evidence type="ECO:0000256" key="7">
    <source>
        <dbReference type="ARBA" id="ARBA00022697"/>
    </source>
</evidence>
<accession>A0AAN1XW07</accession>
<dbReference type="InterPro" id="IPR006203">
    <property type="entry name" value="GHMP_knse_ATP-bd_CS"/>
</dbReference>
<dbReference type="RefSeq" id="WP_317997412.1">
    <property type="nucleotide sequence ID" value="NZ_AP025523.1"/>
</dbReference>
<keyword evidence="17" id="KW-1185">Reference proteome</keyword>
<evidence type="ECO:0000256" key="1">
    <source>
        <dbReference type="ARBA" id="ARBA00005015"/>
    </source>
</evidence>
<dbReference type="PANTHER" id="PTHR20861">
    <property type="entry name" value="HOMOSERINE/4-DIPHOSPHOCYTIDYL-2-C-METHYL-D-ERYTHRITOL KINASE"/>
    <property type="match status" value="1"/>
</dbReference>
<evidence type="ECO:0000256" key="13">
    <source>
        <dbReference type="HAMAP-Rule" id="MF_00384"/>
    </source>
</evidence>
<dbReference type="Pfam" id="PF08544">
    <property type="entry name" value="GHMP_kinases_C"/>
    <property type="match status" value="1"/>
</dbReference>
<evidence type="ECO:0000256" key="12">
    <source>
        <dbReference type="ARBA" id="ARBA00049954"/>
    </source>
</evidence>
<evidence type="ECO:0000256" key="9">
    <source>
        <dbReference type="ARBA" id="ARBA00022777"/>
    </source>
</evidence>
<evidence type="ECO:0000256" key="11">
    <source>
        <dbReference type="ARBA" id="ARBA00049375"/>
    </source>
</evidence>
<evidence type="ECO:0000259" key="15">
    <source>
        <dbReference type="Pfam" id="PF08544"/>
    </source>
</evidence>
<name>A0AAN1XW07_UNVUL</name>
<dbReference type="EC" id="2.7.1.39" evidence="3 13"/>
<dbReference type="InterPro" id="IPR013750">
    <property type="entry name" value="GHMP_kinase_C_dom"/>
</dbReference>
<proteinExistence type="inferred from homology"/>
<protein>
    <recommendedName>
        <fullName evidence="4 13">Homoserine kinase</fullName>
        <shortName evidence="13">HK</shortName>
        <shortName evidence="13">HSK</shortName>
        <ecNumber evidence="3 13">2.7.1.39</ecNumber>
    </recommendedName>
</protein>
<keyword evidence="9 13" id="KW-0418">Kinase</keyword>
<dbReference type="NCBIfam" id="TIGR00191">
    <property type="entry name" value="thrB"/>
    <property type="match status" value="1"/>
</dbReference>
<feature type="domain" description="GHMP kinase C-terminal" evidence="15">
    <location>
        <begin position="201"/>
        <end position="272"/>
    </location>
</feature>
<dbReference type="GO" id="GO:0009088">
    <property type="term" value="P:threonine biosynthetic process"/>
    <property type="evidence" value="ECO:0007669"/>
    <property type="project" value="UniProtKB-UniRule"/>
</dbReference>
<dbReference type="GO" id="GO:0005524">
    <property type="term" value="F:ATP binding"/>
    <property type="evidence" value="ECO:0007669"/>
    <property type="project" value="UniProtKB-UniRule"/>
</dbReference>
<feature type="binding site" evidence="13">
    <location>
        <begin position="85"/>
        <end position="95"/>
    </location>
    <ligand>
        <name>ATP</name>
        <dbReference type="ChEBI" id="CHEBI:30616"/>
    </ligand>
</feature>
<keyword evidence="10 13" id="KW-0067">ATP-binding</keyword>
<organism evidence="16 17">
    <name type="scientific">Vulcanimicrobium alpinum</name>
    <dbReference type="NCBI Taxonomy" id="3016050"/>
    <lineage>
        <taxon>Bacteria</taxon>
        <taxon>Bacillati</taxon>
        <taxon>Vulcanimicrobiota</taxon>
        <taxon>Vulcanimicrobiia</taxon>
        <taxon>Vulcanimicrobiales</taxon>
        <taxon>Vulcanimicrobiaceae</taxon>
        <taxon>Vulcanimicrobium</taxon>
    </lineage>
</organism>
<evidence type="ECO:0000313" key="17">
    <source>
        <dbReference type="Proteomes" id="UP001317532"/>
    </source>
</evidence>
<comment type="catalytic activity">
    <reaction evidence="11 13">
        <text>L-homoserine + ATP = O-phospho-L-homoserine + ADP + H(+)</text>
        <dbReference type="Rhea" id="RHEA:13985"/>
        <dbReference type="ChEBI" id="CHEBI:15378"/>
        <dbReference type="ChEBI" id="CHEBI:30616"/>
        <dbReference type="ChEBI" id="CHEBI:57476"/>
        <dbReference type="ChEBI" id="CHEBI:57590"/>
        <dbReference type="ChEBI" id="CHEBI:456216"/>
        <dbReference type="EC" id="2.7.1.39"/>
    </reaction>
</comment>
<dbReference type="EMBL" id="AP025523">
    <property type="protein sequence ID" value="BDE06455.1"/>
    <property type="molecule type" value="Genomic_DNA"/>
</dbReference>
<feature type="domain" description="GHMP kinase N-terminal" evidence="14">
    <location>
        <begin position="70"/>
        <end position="138"/>
    </location>
</feature>
<gene>
    <name evidence="13 16" type="primary">thrB</name>
    <name evidence="16" type="ORF">WPS_17310</name>
</gene>
<dbReference type="KEGG" id="vab:WPS_17310"/>
<evidence type="ECO:0000256" key="6">
    <source>
        <dbReference type="ARBA" id="ARBA00022679"/>
    </source>
</evidence>
<dbReference type="InterPro" id="IPR006204">
    <property type="entry name" value="GHMP_kinase_N_dom"/>
</dbReference>
<dbReference type="Gene3D" id="3.30.70.890">
    <property type="entry name" value="GHMP kinase, C-terminal domain"/>
    <property type="match status" value="1"/>
</dbReference>